<reference evidence="7" key="1">
    <citation type="journal article" date="2014" name="Int. J. Syst. Evol. Microbiol.">
        <title>Complete genome sequence of Corynebacterium casei LMG S-19264T (=DSM 44701T), isolated from a smear-ripened cheese.</title>
        <authorList>
            <consortium name="US DOE Joint Genome Institute (JGI-PGF)"/>
            <person name="Walter F."/>
            <person name="Albersmeier A."/>
            <person name="Kalinowski J."/>
            <person name="Ruckert C."/>
        </authorList>
    </citation>
    <scope>NUCLEOTIDE SEQUENCE</scope>
    <source>
        <strain evidence="7">CGMCC 4.7299</strain>
    </source>
</reference>
<accession>A0A8J3FS89</accession>
<feature type="domain" description="OmpA-like" evidence="6">
    <location>
        <begin position="254"/>
        <end position="372"/>
    </location>
</feature>
<dbReference type="SUPFAM" id="SSF103088">
    <property type="entry name" value="OmpA-like"/>
    <property type="match status" value="1"/>
</dbReference>
<protein>
    <recommendedName>
        <fullName evidence="6">OmpA-like domain-containing protein</fullName>
    </recommendedName>
</protein>
<keyword evidence="3" id="KW-0998">Cell outer membrane</keyword>
<keyword evidence="8" id="KW-1185">Reference proteome</keyword>
<dbReference type="RefSeq" id="WP_189082508.1">
    <property type="nucleotide sequence ID" value="NZ_BMMX01000049.1"/>
</dbReference>
<feature type="region of interest" description="Disordered" evidence="5">
    <location>
        <begin position="334"/>
        <end position="389"/>
    </location>
</feature>
<feature type="compositionally biased region" description="Gly residues" evidence="5">
    <location>
        <begin position="60"/>
        <end position="71"/>
    </location>
</feature>
<gene>
    <name evidence="7" type="ORF">GCM10012284_57980</name>
</gene>
<reference evidence="7" key="2">
    <citation type="submission" date="2020-09" db="EMBL/GenBank/DDBJ databases">
        <authorList>
            <person name="Sun Q."/>
            <person name="Zhou Y."/>
        </authorList>
    </citation>
    <scope>NUCLEOTIDE SEQUENCE</scope>
    <source>
        <strain evidence="7">CGMCC 4.7299</strain>
    </source>
</reference>
<sequence length="533" mass="54718">MPRSAAAGTAAIPGPTAIPGLAAVLGLAAILALTGLAGCTDSDGAGPASTARPPSASSAAGGGPSVAGGGPAATTPVEARAVDADGYAFTMTMLPLARSGDTVVLTVLTRLDRPADGSAAVSRIFSASQATAFDGARLVDEEAGRVYLVADEPDAGCVCTRALRLAAGATRPLQAAFTSVPADVTRLSVMLPYAGVFTDVPVVPAAAPAPPAEPDALGRDQQPLRLAGRPTSVAADLDAWTERLDVPLRTRRTSDSVDLNLDTDVLFRVDSAELTPAAGRALNAVVDDLRRAGPGPLAITGHTDSTGTEAHNKALSLARARTVAEALRADLGDGQWPKTVAGKGESQPAAPNDTAQGRRLNRRVTISYAAPDGGAPAPPSATVLPSTSAEAGSQVDLTLPLSRGTVRFTVRDARVRGRYLLLDLVVRNIGDKDATLLDVLGQSPFTVRDEFDPYARYGASGVRLLAGATASYGLDYEVAPGRHRCLCDRLLNRPLPPGHQRVLALWFPAPAAGVRLVAVDVQDTLRISGVFVG</sequence>
<evidence type="ECO:0000256" key="5">
    <source>
        <dbReference type="SAM" id="MobiDB-lite"/>
    </source>
</evidence>
<dbReference type="InterPro" id="IPR050330">
    <property type="entry name" value="Bact_OuterMem_StrucFunc"/>
</dbReference>
<feature type="compositionally biased region" description="Low complexity" evidence="5">
    <location>
        <begin position="43"/>
        <end position="59"/>
    </location>
</feature>
<dbReference type="PANTHER" id="PTHR30329:SF21">
    <property type="entry name" value="LIPOPROTEIN YIAD-RELATED"/>
    <property type="match status" value="1"/>
</dbReference>
<comment type="subcellular location">
    <subcellularLocation>
        <location evidence="1">Cell outer membrane</location>
    </subcellularLocation>
</comment>
<organism evidence="7 8">
    <name type="scientific">Mangrovihabitans endophyticus</name>
    <dbReference type="NCBI Taxonomy" id="1751298"/>
    <lineage>
        <taxon>Bacteria</taxon>
        <taxon>Bacillati</taxon>
        <taxon>Actinomycetota</taxon>
        <taxon>Actinomycetes</taxon>
        <taxon>Micromonosporales</taxon>
        <taxon>Micromonosporaceae</taxon>
        <taxon>Mangrovihabitans</taxon>
    </lineage>
</organism>
<comment type="caution">
    <text evidence="7">The sequence shown here is derived from an EMBL/GenBank/DDBJ whole genome shotgun (WGS) entry which is preliminary data.</text>
</comment>
<dbReference type="CDD" id="cd07185">
    <property type="entry name" value="OmpA_C-like"/>
    <property type="match status" value="1"/>
</dbReference>
<dbReference type="EMBL" id="BMMX01000049">
    <property type="protein sequence ID" value="GGL15757.1"/>
    <property type="molecule type" value="Genomic_DNA"/>
</dbReference>
<dbReference type="GO" id="GO:0009279">
    <property type="term" value="C:cell outer membrane"/>
    <property type="evidence" value="ECO:0007669"/>
    <property type="project" value="UniProtKB-SubCell"/>
</dbReference>
<keyword evidence="2 4" id="KW-0472">Membrane</keyword>
<proteinExistence type="predicted"/>
<dbReference type="PANTHER" id="PTHR30329">
    <property type="entry name" value="STATOR ELEMENT OF FLAGELLAR MOTOR COMPLEX"/>
    <property type="match status" value="1"/>
</dbReference>
<dbReference type="AlphaFoldDB" id="A0A8J3FS89"/>
<dbReference type="PRINTS" id="PR01021">
    <property type="entry name" value="OMPADOMAIN"/>
</dbReference>
<dbReference type="PROSITE" id="PS51123">
    <property type="entry name" value="OMPA_2"/>
    <property type="match status" value="1"/>
</dbReference>
<evidence type="ECO:0000256" key="1">
    <source>
        <dbReference type="ARBA" id="ARBA00004442"/>
    </source>
</evidence>
<feature type="region of interest" description="Disordered" evidence="5">
    <location>
        <begin position="43"/>
        <end position="74"/>
    </location>
</feature>
<evidence type="ECO:0000256" key="2">
    <source>
        <dbReference type="ARBA" id="ARBA00023136"/>
    </source>
</evidence>
<name>A0A8J3FS89_9ACTN</name>
<dbReference type="Pfam" id="PF00691">
    <property type="entry name" value="OmpA"/>
    <property type="match status" value="1"/>
</dbReference>
<dbReference type="InterPro" id="IPR006664">
    <property type="entry name" value="OMP_bac"/>
</dbReference>
<dbReference type="InterPro" id="IPR036737">
    <property type="entry name" value="OmpA-like_sf"/>
</dbReference>
<dbReference type="Gene3D" id="3.30.1330.60">
    <property type="entry name" value="OmpA-like domain"/>
    <property type="match status" value="1"/>
</dbReference>
<evidence type="ECO:0000256" key="3">
    <source>
        <dbReference type="ARBA" id="ARBA00023237"/>
    </source>
</evidence>
<evidence type="ECO:0000256" key="4">
    <source>
        <dbReference type="PROSITE-ProRule" id="PRU00473"/>
    </source>
</evidence>
<evidence type="ECO:0000259" key="6">
    <source>
        <dbReference type="PROSITE" id="PS51123"/>
    </source>
</evidence>
<dbReference type="InterPro" id="IPR006665">
    <property type="entry name" value="OmpA-like"/>
</dbReference>
<evidence type="ECO:0000313" key="7">
    <source>
        <dbReference type="EMBL" id="GGL15757.1"/>
    </source>
</evidence>
<evidence type="ECO:0000313" key="8">
    <source>
        <dbReference type="Proteomes" id="UP000656042"/>
    </source>
</evidence>
<dbReference type="Proteomes" id="UP000656042">
    <property type="component" value="Unassembled WGS sequence"/>
</dbReference>